<dbReference type="PANTHER" id="PTHR24305:SF157">
    <property type="entry name" value="N-ACETYLTRYPTOPHAN 6-HYDROXYLASE IVOC-RELATED"/>
    <property type="match status" value="1"/>
</dbReference>
<dbReference type="OrthoDB" id="3945418at2759"/>
<accession>A0A8T9CEL0</accession>
<organism evidence="8 9">
    <name type="scientific">Lachnellula suecica</name>
    <dbReference type="NCBI Taxonomy" id="602035"/>
    <lineage>
        <taxon>Eukaryota</taxon>
        <taxon>Fungi</taxon>
        <taxon>Dikarya</taxon>
        <taxon>Ascomycota</taxon>
        <taxon>Pezizomycotina</taxon>
        <taxon>Leotiomycetes</taxon>
        <taxon>Helotiales</taxon>
        <taxon>Lachnaceae</taxon>
        <taxon>Lachnellula</taxon>
    </lineage>
</organism>
<dbReference type="Gene3D" id="1.10.630.10">
    <property type="entry name" value="Cytochrome P450"/>
    <property type="match status" value="1"/>
</dbReference>
<keyword evidence="5 7" id="KW-0408">Iron</keyword>
<dbReference type="Proteomes" id="UP000469558">
    <property type="component" value="Unassembled WGS sequence"/>
</dbReference>
<sequence>MGIYLIIPIAILASTFYAAYSRLYLSPLSHIPGPKLAALTRLYEAYYDLWLGGQYTFKIIALHKQYGPIIRISPWEIHVSDPDFYEVVYASSASGNRRDKYGWFTKSFGLDSSVFGTPGHDIHRVRRAALAPYFSMASVRRLQPLIQDRVNKLVERLEGFKDNGEVLMASWAYAAFTNDVVMTYCFGKCDSRLEAIDFDPSYRDASFFGSTAGNYLKHAPWVNNFMQAMPNSIAELLHPAMATFVAQKRTVLSYVQNIKAMHAASPKNNNDDGDYPTIFHSILDSKLPDYEKRDIRLCDDAHVLTMAGTLTTAWVLEVATYHLLSSPSILTKLKAELTAAIPSPKDIGSVPLPKLESLPYLNAVIKEGLRLSYGVSCRLARSDPDNAIPFTSKENGKVYIIPAGTPVGMTSVQIHHDEALFPDSWAFDPERWLDGKNRAIDKYMVSFTAGSRQCMGINLAHVELYLCLSAVWRVWGSREVRGFDDVAWFELFETGKRDVEIESDAFLPIVQKGSQGIRLKAYS</sequence>
<comment type="caution">
    <text evidence="8">The sequence shown here is derived from an EMBL/GenBank/DDBJ whole genome shotgun (WGS) entry which is preliminary data.</text>
</comment>
<dbReference type="InterPro" id="IPR002401">
    <property type="entry name" value="Cyt_P450_E_grp-I"/>
</dbReference>
<dbReference type="InterPro" id="IPR001128">
    <property type="entry name" value="Cyt_P450"/>
</dbReference>
<evidence type="ECO:0000313" key="8">
    <source>
        <dbReference type="EMBL" id="TVY84018.1"/>
    </source>
</evidence>
<keyword evidence="7" id="KW-0349">Heme</keyword>
<evidence type="ECO:0000256" key="2">
    <source>
        <dbReference type="ARBA" id="ARBA00010617"/>
    </source>
</evidence>
<keyword evidence="4" id="KW-0560">Oxidoreductase</keyword>
<proteinExistence type="inferred from homology"/>
<dbReference type="InterPro" id="IPR036396">
    <property type="entry name" value="Cyt_P450_sf"/>
</dbReference>
<dbReference type="GO" id="GO:0020037">
    <property type="term" value="F:heme binding"/>
    <property type="evidence" value="ECO:0007669"/>
    <property type="project" value="InterPro"/>
</dbReference>
<comment type="similarity">
    <text evidence="2">Belongs to the cytochrome P450 family.</text>
</comment>
<dbReference type="AlphaFoldDB" id="A0A8T9CEL0"/>
<dbReference type="CDD" id="cd11062">
    <property type="entry name" value="CYP58-like"/>
    <property type="match status" value="1"/>
</dbReference>
<dbReference type="GO" id="GO:0005506">
    <property type="term" value="F:iron ion binding"/>
    <property type="evidence" value="ECO:0007669"/>
    <property type="project" value="InterPro"/>
</dbReference>
<dbReference type="InterPro" id="IPR050121">
    <property type="entry name" value="Cytochrome_P450_monoxygenase"/>
</dbReference>
<dbReference type="PRINTS" id="PR00385">
    <property type="entry name" value="P450"/>
</dbReference>
<evidence type="ECO:0000256" key="4">
    <source>
        <dbReference type="ARBA" id="ARBA00023002"/>
    </source>
</evidence>
<reference evidence="8 9" key="1">
    <citation type="submission" date="2018-05" db="EMBL/GenBank/DDBJ databases">
        <title>Genome sequencing and assembly of the regulated plant pathogen Lachnellula willkommii and related sister species for the development of diagnostic species identification markers.</title>
        <authorList>
            <person name="Giroux E."/>
            <person name="Bilodeau G."/>
        </authorList>
    </citation>
    <scope>NUCLEOTIDE SEQUENCE [LARGE SCALE GENOMIC DNA]</scope>
    <source>
        <strain evidence="8 9">CBS 268.59</strain>
    </source>
</reference>
<evidence type="ECO:0000256" key="6">
    <source>
        <dbReference type="ARBA" id="ARBA00023033"/>
    </source>
</evidence>
<dbReference type="PANTHER" id="PTHR24305">
    <property type="entry name" value="CYTOCHROME P450"/>
    <property type="match status" value="1"/>
</dbReference>
<comment type="cofactor">
    <cofactor evidence="1 7">
        <name>heme</name>
        <dbReference type="ChEBI" id="CHEBI:30413"/>
    </cofactor>
</comment>
<evidence type="ECO:0000256" key="7">
    <source>
        <dbReference type="PIRSR" id="PIRSR602401-1"/>
    </source>
</evidence>
<feature type="binding site" description="axial binding residue" evidence="7">
    <location>
        <position position="454"/>
    </location>
    <ligand>
        <name>heme</name>
        <dbReference type="ChEBI" id="CHEBI:30413"/>
    </ligand>
    <ligandPart>
        <name>Fe</name>
        <dbReference type="ChEBI" id="CHEBI:18248"/>
    </ligandPart>
</feature>
<evidence type="ECO:0000256" key="3">
    <source>
        <dbReference type="ARBA" id="ARBA00022723"/>
    </source>
</evidence>
<dbReference type="GO" id="GO:0004497">
    <property type="term" value="F:monooxygenase activity"/>
    <property type="evidence" value="ECO:0007669"/>
    <property type="project" value="UniProtKB-KW"/>
</dbReference>
<dbReference type="GO" id="GO:0016705">
    <property type="term" value="F:oxidoreductase activity, acting on paired donors, with incorporation or reduction of molecular oxygen"/>
    <property type="evidence" value="ECO:0007669"/>
    <property type="project" value="InterPro"/>
</dbReference>
<dbReference type="SUPFAM" id="SSF48264">
    <property type="entry name" value="Cytochrome P450"/>
    <property type="match status" value="1"/>
</dbReference>
<dbReference type="Pfam" id="PF00067">
    <property type="entry name" value="p450"/>
    <property type="match status" value="1"/>
</dbReference>
<evidence type="ECO:0000256" key="5">
    <source>
        <dbReference type="ARBA" id="ARBA00023004"/>
    </source>
</evidence>
<keyword evidence="6 8" id="KW-0503">Monooxygenase</keyword>
<dbReference type="PRINTS" id="PR00463">
    <property type="entry name" value="EP450I"/>
</dbReference>
<name>A0A8T9CEL0_9HELO</name>
<gene>
    <name evidence="8" type="ORF">LSUE1_G002958</name>
</gene>
<evidence type="ECO:0000313" key="9">
    <source>
        <dbReference type="Proteomes" id="UP000469558"/>
    </source>
</evidence>
<keyword evidence="3 7" id="KW-0479">Metal-binding</keyword>
<evidence type="ECO:0000256" key="1">
    <source>
        <dbReference type="ARBA" id="ARBA00001971"/>
    </source>
</evidence>
<protein>
    <submittedName>
        <fullName evidence="8">Cyrochrome P450 monooxygenase</fullName>
    </submittedName>
</protein>
<dbReference type="EMBL" id="QGMK01000128">
    <property type="protein sequence ID" value="TVY84018.1"/>
    <property type="molecule type" value="Genomic_DNA"/>
</dbReference>
<keyword evidence="9" id="KW-1185">Reference proteome</keyword>